<name>A0AAW9SDJ7_9BACT</name>
<evidence type="ECO:0000313" key="2">
    <source>
        <dbReference type="Proteomes" id="UP001403385"/>
    </source>
</evidence>
<dbReference type="RefSeq" id="WP_346822212.1">
    <property type="nucleotide sequence ID" value="NZ_JBDKWZ010000008.1"/>
</dbReference>
<keyword evidence="2" id="KW-1185">Reference proteome</keyword>
<comment type="caution">
    <text evidence="1">The sequence shown here is derived from an EMBL/GenBank/DDBJ whole genome shotgun (WGS) entry which is preliminary data.</text>
</comment>
<dbReference type="InterPro" id="IPR018490">
    <property type="entry name" value="cNMP-bd_dom_sf"/>
</dbReference>
<dbReference type="SUPFAM" id="SSF51206">
    <property type="entry name" value="cAMP-binding domain-like"/>
    <property type="match status" value="1"/>
</dbReference>
<dbReference type="Gene3D" id="2.60.120.10">
    <property type="entry name" value="Jelly Rolls"/>
    <property type="match status" value="1"/>
</dbReference>
<dbReference type="Proteomes" id="UP001403385">
    <property type="component" value="Unassembled WGS sequence"/>
</dbReference>
<dbReference type="CDD" id="cd00038">
    <property type="entry name" value="CAP_ED"/>
    <property type="match status" value="1"/>
</dbReference>
<reference evidence="1 2" key="1">
    <citation type="submission" date="2024-04" db="EMBL/GenBank/DDBJ databases">
        <title>Novel genus in family Flammeovirgaceae.</title>
        <authorList>
            <person name="Nguyen T.H."/>
            <person name="Vuong T.Q."/>
            <person name="Le H."/>
            <person name="Kim S.-G."/>
        </authorList>
    </citation>
    <scope>NUCLEOTIDE SEQUENCE [LARGE SCALE GENOMIC DNA]</scope>
    <source>
        <strain evidence="1 2">JCM 23209</strain>
    </source>
</reference>
<evidence type="ECO:0000313" key="1">
    <source>
        <dbReference type="EMBL" id="MEN7549438.1"/>
    </source>
</evidence>
<dbReference type="EMBL" id="JBDKWZ010000008">
    <property type="protein sequence ID" value="MEN7549438.1"/>
    <property type="molecule type" value="Genomic_DNA"/>
</dbReference>
<dbReference type="InterPro" id="IPR000595">
    <property type="entry name" value="cNMP-bd_dom"/>
</dbReference>
<sequence length="193" mass="22768">MPHHFTHYIKTLTQLPPEQEEAFSALITIKPVKKDENFIRAGQLPKTIAFVTKGLFRYYYTSEEGVEFTKGFFVENTVLSSYSAILENRASYFGIQALEDAVIEVVNYEAFRLLFPQHPCWNEFLLALLQKGYLKKEEREREFLLFDAEQRYRTFLQNYPNLENRIKQHLIASYLGITPESLSRIRKKMRLLS</sequence>
<dbReference type="InterPro" id="IPR014710">
    <property type="entry name" value="RmlC-like_jellyroll"/>
</dbReference>
<dbReference type="AlphaFoldDB" id="A0AAW9SDJ7"/>
<organism evidence="1 2">
    <name type="scientific">Rapidithrix thailandica</name>
    <dbReference type="NCBI Taxonomy" id="413964"/>
    <lineage>
        <taxon>Bacteria</taxon>
        <taxon>Pseudomonadati</taxon>
        <taxon>Bacteroidota</taxon>
        <taxon>Cytophagia</taxon>
        <taxon>Cytophagales</taxon>
        <taxon>Flammeovirgaceae</taxon>
        <taxon>Rapidithrix</taxon>
    </lineage>
</organism>
<accession>A0AAW9SDJ7</accession>
<proteinExistence type="predicted"/>
<gene>
    <name evidence="1" type="ORF">AAG747_16060</name>
</gene>
<protein>
    <submittedName>
        <fullName evidence="1">Crp/Fnr family transcriptional regulator</fullName>
    </submittedName>
</protein>